<sequence>MDLINQIWHQVMHTRALPEALWNQLAGLPQGHRADTNGRYAKNARLLAAGVEVLFEFTPHQTSEDDEHSPLFTFSLFPERNAIWFAYGDAYYGGYANPTVDGFIEASGISISGTAYKELQPKTLLETLDLVTEHDPEIANLFRQDPSKADALRKRVADVSAALHQAA</sequence>
<dbReference type="RefSeq" id="WP_067656142.1">
    <property type="nucleotide sequence ID" value="NZ_FQXG01000003.1"/>
</dbReference>
<organism evidence="1 2">
    <name type="scientific">Ferrimonas marina</name>
    <dbReference type="NCBI Taxonomy" id="299255"/>
    <lineage>
        <taxon>Bacteria</taxon>
        <taxon>Pseudomonadati</taxon>
        <taxon>Pseudomonadota</taxon>
        <taxon>Gammaproteobacteria</taxon>
        <taxon>Alteromonadales</taxon>
        <taxon>Ferrimonadaceae</taxon>
        <taxon>Ferrimonas</taxon>
    </lineage>
</organism>
<dbReference type="AlphaFoldDB" id="A0A1M5TPM7"/>
<dbReference type="STRING" id="299255.SAMN02745129_2218"/>
<reference evidence="1 2" key="1">
    <citation type="submission" date="2016-11" db="EMBL/GenBank/DDBJ databases">
        <authorList>
            <person name="Jaros S."/>
            <person name="Januszkiewicz K."/>
            <person name="Wedrychowicz H."/>
        </authorList>
    </citation>
    <scope>NUCLEOTIDE SEQUENCE [LARGE SCALE GENOMIC DNA]</scope>
    <source>
        <strain evidence="1 2">DSM 16917</strain>
    </source>
</reference>
<accession>A0A1M5TPM7</accession>
<protein>
    <submittedName>
        <fullName evidence="1">Uncharacterized protein</fullName>
    </submittedName>
</protein>
<evidence type="ECO:0000313" key="1">
    <source>
        <dbReference type="EMBL" id="SHH52353.1"/>
    </source>
</evidence>
<dbReference type="EMBL" id="FQXG01000003">
    <property type="protein sequence ID" value="SHH52353.1"/>
    <property type="molecule type" value="Genomic_DNA"/>
</dbReference>
<proteinExistence type="predicted"/>
<evidence type="ECO:0000313" key="2">
    <source>
        <dbReference type="Proteomes" id="UP000184268"/>
    </source>
</evidence>
<keyword evidence="2" id="KW-1185">Reference proteome</keyword>
<name>A0A1M5TPM7_9GAMM</name>
<dbReference type="Proteomes" id="UP000184268">
    <property type="component" value="Unassembled WGS sequence"/>
</dbReference>
<gene>
    <name evidence="1" type="ORF">SAMN02745129_2218</name>
</gene>